<comment type="caution">
    <text evidence="1">The sequence shown here is derived from an EMBL/GenBank/DDBJ whole genome shotgun (WGS) entry which is preliminary data.</text>
</comment>
<evidence type="ECO:0000313" key="1">
    <source>
        <dbReference type="EMBL" id="KAG6759950.1"/>
    </source>
</evidence>
<dbReference type="AlphaFoldDB" id="A0A8X8CMT0"/>
<dbReference type="EMBL" id="JAAWWB010000019">
    <property type="protein sequence ID" value="KAG6759950.1"/>
    <property type="molecule type" value="Genomic_DNA"/>
</dbReference>
<evidence type="ECO:0000313" key="2">
    <source>
        <dbReference type="Proteomes" id="UP000886885"/>
    </source>
</evidence>
<dbReference type="OrthoDB" id="1393393at2759"/>
<name>A0A8X8CMT0_POPTO</name>
<protein>
    <submittedName>
        <fullName evidence="1">Uncharacterized protein</fullName>
    </submittedName>
</protein>
<gene>
    <name evidence="1" type="ORF">POTOM_036447</name>
</gene>
<dbReference type="Proteomes" id="UP000886885">
    <property type="component" value="Chromosome 10A"/>
</dbReference>
<accession>A0A8X8CMT0</accession>
<sequence length="344" mass="39535">MTIKQRQHIQNISKKKKALVFKEKNENLGEAAEPKSLQMSDVQQNLWKTLRHAAAHQQYIDKHSQFSEQFRQVRKMKYKLACLSEDGQIDNEQLNGESAVDHLLILAQSAELMLESEESFDGFRMNDRSHEGLHISPRAQHSLENLSDATVTDQKYPGKKIGVMPVIDHVRNKENGFRCDGKTLRLSQIRRLARSKSNILVQQSIGNSTLGQLQGRTRLTQIRHQARSKNHSQVQEGTEKKSSVDLHKRIVRLTHIRSLARSKSNLVVQKALQDSRHGHSDCQTSVDDQRFRTIAEIFGEEDSFQVEISTLYCIASDLHDLRTRQKLRLRIVYLIVSRLNGTIF</sequence>
<proteinExistence type="predicted"/>
<reference evidence="1" key="1">
    <citation type="journal article" date="2020" name="bioRxiv">
        <title>Hybrid origin of Populus tomentosa Carr. identified through genome sequencing and phylogenomic analysis.</title>
        <authorList>
            <person name="An X."/>
            <person name="Gao K."/>
            <person name="Chen Z."/>
            <person name="Li J."/>
            <person name="Yang X."/>
            <person name="Yang X."/>
            <person name="Zhou J."/>
            <person name="Guo T."/>
            <person name="Zhao T."/>
            <person name="Huang S."/>
            <person name="Miao D."/>
            <person name="Khan W.U."/>
            <person name="Rao P."/>
            <person name="Ye M."/>
            <person name="Lei B."/>
            <person name="Liao W."/>
            <person name="Wang J."/>
            <person name="Ji L."/>
            <person name="Li Y."/>
            <person name="Guo B."/>
            <person name="Mustafa N.S."/>
            <person name="Li S."/>
            <person name="Yun Q."/>
            <person name="Keller S.R."/>
            <person name="Mao J."/>
            <person name="Zhang R."/>
            <person name="Strauss S.H."/>
        </authorList>
    </citation>
    <scope>NUCLEOTIDE SEQUENCE</scope>
    <source>
        <strain evidence="1">GM15</strain>
        <tissue evidence="1">Leaf</tissue>
    </source>
</reference>
<organism evidence="1 2">
    <name type="scientific">Populus tomentosa</name>
    <name type="common">Chinese white poplar</name>
    <dbReference type="NCBI Taxonomy" id="118781"/>
    <lineage>
        <taxon>Eukaryota</taxon>
        <taxon>Viridiplantae</taxon>
        <taxon>Streptophyta</taxon>
        <taxon>Embryophyta</taxon>
        <taxon>Tracheophyta</taxon>
        <taxon>Spermatophyta</taxon>
        <taxon>Magnoliopsida</taxon>
        <taxon>eudicotyledons</taxon>
        <taxon>Gunneridae</taxon>
        <taxon>Pentapetalae</taxon>
        <taxon>rosids</taxon>
        <taxon>fabids</taxon>
        <taxon>Malpighiales</taxon>
        <taxon>Salicaceae</taxon>
        <taxon>Saliceae</taxon>
        <taxon>Populus</taxon>
    </lineage>
</organism>
<keyword evidence="2" id="KW-1185">Reference proteome</keyword>